<evidence type="ECO:0000313" key="2">
    <source>
        <dbReference type="Proteomes" id="UP000292082"/>
    </source>
</evidence>
<keyword evidence="2" id="KW-1185">Reference proteome</keyword>
<accession>A0A4Q9PRP2</accession>
<sequence>MCPPCVSLRTQGGTHNIQGAGAVHANTKQTHPALKIIPYTAHAPSTNSKPMGSARLTLLAHRKDLMPCAKEHRLPERIGAPPAQNKCTPQTRPLRPLNLAFKGPWVDGLSGYPWVILTTDGDLPSLQEIPSPIPHSRFPIPGETPKVFHNYWRKQPPYSMQAVPNVAAGYLHPGDIPEEIPRPDILTPVPLRIPANTYVAKHILVFTQRGQPGVCIAEWGKDASKVESELATNELLIVNPDIEYSWPGYIFCPQRCMYAQGTLTSTQVVSIIAESLNHWVAALMNKRAEFRVCTSDHWKVGPEGFKLLDIYLMGLIELELDGGRVVWMPALCVREKQKPGK</sequence>
<proteinExistence type="predicted"/>
<evidence type="ECO:0000313" key="1">
    <source>
        <dbReference type="EMBL" id="TBU57050.1"/>
    </source>
</evidence>
<protein>
    <submittedName>
        <fullName evidence="1">Uncharacterized protein</fullName>
    </submittedName>
</protein>
<dbReference type="AlphaFoldDB" id="A0A4Q9PRP2"/>
<reference evidence="1 2" key="1">
    <citation type="submission" date="2019-01" db="EMBL/GenBank/DDBJ databases">
        <title>Draft genome sequences of three monokaryotic isolates of the white-rot basidiomycete fungus Dichomitus squalens.</title>
        <authorList>
            <consortium name="DOE Joint Genome Institute"/>
            <person name="Lopez S.C."/>
            <person name="Andreopoulos B."/>
            <person name="Pangilinan J."/>
            <person name="Lipzen A."/>
            <person name="Riley R."/>
            <person name="Ahrendt S."/>
            <person name="Ng V."/>
            <person name="Barry K."/>
            <person name="Daum C."/>
            <person name="Grigoriev I.V."/>
            <person name="Hilden K.S."/>
            <person name="Makela M.R."/>
            <person name="de Vries R.P."/>
        </authorList>
    </citation>
    <scope>NUCLEOTIDE SEQUENCE [LARGE SCALE GENOMIC DNA]</scope>
    <source>
        <strain evidence="1 2">CBS 464.89</strain>
    </source>
</reference>
<name>A0A4Q9PRP2_9APHY</name>
<dbReference type="EMBL" id="ML145142">
    <property type="protein sequence ID" value="TBU57050.1"/>
    <property type="molecule type" value="Genomic_DNA"/>
</dbReference>
<gene>
    <name evidence="1" type="ORF">BD310DRAFT_959828</name>
</gene>
<dbReference type="Proteomes" id="UP000292082">
    <property type="component" value="Unassembled WGS sequence"/>
</dbReference>
<organism evidence="1 2">
    <name type="scientific">Dichomitus squalens</name>
    <dbReference type="NCBI Taxonomy" id="114155"/>
    <lineage>
        <taxon>Eukaryota</taxon>
        <taxon>Fungi</taxon>
        <taxon>Dikarya</taxon>
        <taxon>Basidiomycota</taxon>
        <taxon>Agaricomycotina</taxon>
        <taxon>Agaricomycetes</taxon>
        <taxon>Polyporales</taxon>
        <taxon>Polyporaceae</taxon>
        <taxon>Dichomitus</taxon>
    </lineage>
</organism>